<evidence type="ECO:0000313" key="7">
    <source>
        <dbReference type="Proteomes" id="UP000015101"/>
    </source>
</evidence>
<proteinExistence type="predicted"/>
<keyword evidence="7" id="KW-1185">Reference proteome</keyword>
<reference evidence="6" key="3">
    <citation type="submission" date="2015-06" db="UniProtKB">
        <authorList>
            <consortium name="EnsemblMetazoa"/>
        </authorList>
    </citation>
    <scope>IDENTIFICATION</scope>
</reference>
<dbReference type="RefSeq" id="XP_009023599.1">
    <property type="nucleotide sequence ID" value="XM_009025351.1"/>
</dbReference>
<evidence type="ECO:0000256" key="3">
    <source>
        <dbReference type="PROSITE-ProRule" id="PRU00196"/>
    </source>
</evidence>
<reference evidence="5 7" key="2">
    <citation type="journal article" date="2013" name="Nature">
        <title>Insights into bilaterian evolution from three spiralian genomes.</title>
        <authorList>
            <person name="Simakov O."/>
            <person name="Marletaz F."/>
            <person name="Cho S.J."/>
            <person name="Edsinger-Gonzales E."/>
            <person name="Havlak P."/>
            <person name="Hellsten U."/>
            <person name="Kuo D.H."/>
            <person name="Larsson T."/>
            <person name="Lv J."/>
            <person name="Arendt D."/>
            <person name="Savage R."/>
            <person name="Osoegawa K."/>
            <person name="de Jong P."/>
            <person name="Grimwood J."/>
            <person name="Chapman J.A."/>
            <person name="Shapiro H."/>
            <person name="Aerts A."/>
            <person name="Otillar R.P."/>
            <person name="Terry A.Y."/>
            <person name="Boore J.L."/>
            <person name="Grigoriev I.V."/>
            <person name="Lindberg D.R."/>
            <person name="Seaver E.C."/>
            <person name="Weisblat D.A."/>
            <person name="Putnam N.H."/>
            <person name="Rokhsar D.S."/>
        </authorList>
    </citation>
    <scope>NUCLEOTIDE SEQUENCE</scope>
</reference>
<feature type="domain" description="SRCR" evidence="4">
    <location>
        <begin position="1"/>
        <end position="102"/>
    </location>
</feature>
<evidence type="ECO:0000256" key="1">
    <source>
        <dbReference type="ARBA" id="ARBA00023157"/>
    </source>
</evidence>
<keyword evidence="1 3" id="KW-1015">Disulfide bond</keyword>
<sequence length="104" mass="11136">IRLVNGINDREGRVEVLYGGQWGTICSDGWDVLDAAVVCRMHGYMAVKGTSQTPTDYGAGSGSIFLRGVQCDGNEPTLSACQLQGWNITECNHNEDAAVICLGE</sequence>
<dbReference type="OrthoDB" id="10066015at2759"/>
<gene>
    <name evidence="6" type="primary">20196814</name>
    <name evidence="5" type="ORF">HELRODRAFT_146256</name>
</gene>
<comment type="caution">
    <text evidence="3">Lacks conserved residue(s) required for the propagation of feature annotation.</text>
</comment>
<dbReference type="KEGG" id="hro:HELRODRAFT_146256"/>
<dbReference type="EnsemblMetazoa" id="HelroT146256">
    <property type="protein sequence ID" value="HelroP146256"/>
    <property type="gene ID" value="HelroG146256"/>
</dbReference>
<dbReference type="InterPro" id="IPR001190">
    <property type="entry name" value="SRCR"/>
</dbReference>
<organism evidence="6 7">
    <name type="scientific">Helobdella robusta</name>
    <name type="common">Californian leech</name>
    <dbReference type="NCBI Taxonomy" id="6412"/>
    <lineage>
        <taxon>Eukaryota</taxon>
        <taxon>Metazoa</taxon>
        <taxon>Spiralia</taxon>
        <taxon>Lophotrochozoa</taxon>
        <taxon>Annelida</taxon>
        <taxon>Clitellata</taxon>
        <taxon>Hirudinea</taxon>
        <taxon>Rhynchobdellida</taxon>
        <taxon>Glossiphoniidae</taxon>
        <taxon>Helobdella</taxon>
    </lineage>
</organism>
<dbReference type="PANTHER" id="PTHR48071:SF18">
    <property type="entry name" value="DELETED IN MALIGNANT BRAIN TUMORS 1 PROTEIN-RELATED"/>
    <property type="match status" value="1"/>
</dbReference>
<dbReference type="Gene3D" id="3.10.250.10">
    <property type="entry name" value="SRCR-like domain"/>
    <property type="match status" value="1"/>
</dbReference>
<dbReference type="SUPFAM" id="SSF56487">
    <property type="entry name" value="SRCR-like"/>
    <property type="match status" value="1"/>
</dbReference>
<dbReference type="OMA" id="GWNITEC"/>
<dbReference type="AlphaFoldDB" id="T1EJR4"/>
<dbReference type="PRINTS" id="PR00258">
    <property type="entry name" value="SPERACTRCPTR"/>
</dbReference>
<dbReference type="eggNOG" id="ENOG502QU48">
    <property type="taxonomic scope" value="Eukaryota"/>
</dbReference>
<dbReference type="EMBL" id="AMQM01005945">
    <property type="status" value="NOT_ANNOTATED_CDS"/>
    <property type="molecule type" value="Genomic_DNA"/>
</dbReference>
<dbReference type="CTD" id="20196814"/>
<keyword evidence="2" id="KW-0325">Glycoprotein</keyword>
<accession>T1EJR4</accession>
<dbReference type="InterPro" id="IPR036772">
    <property type="entry name" value="SRCR-like_dom_sf"/>
</dbReference>
<reference evidence="7" key="1">
    <citation type="submission" date="2012-12" db="EMBL/GenBank/DDBJ databases">
        <authorList>
            <person name="Hellsten U."/>
            <person name="Grimwood J."/>
            <person name="Chapman J.A."/>
            <person name="Shapiro H."/>
            <person name="Aerts A."/>
            <person name="Otillar R.P."/>
            <person name="Terry A.Y."/>
            <person name="Boore J.L."/>
            <person name="Simakov O."/>
            <person name="Marletaz F."/>
            <person name="Cho S.-J."/>
            <person name="Edsinger-Gonzales E."/>
            <person name="Havlak P."/>
            <person name="Kuo D.-H."/>
            <person name="Larsson T."/>
            <person name="Lv J."/>
            <person name="Arendt D."/>
            <person name="Savage R."/>
            <person name="Osoegawa K."/>
            <person name="de Jong P."/>
            <person name="Lindberg D.R."/>
            <person name="Seaver E.C."/>
            <person name="Weisblat D.A."/>
            <person name="Putnam N.H."/>
            <person name="Grigoriev I.V."/>
            <person name="Rokhsar D.S."/>
        </authorList>
    </citation>
    <scope>NUCLEOTIDE SEQUENCE</scope>
</reference>
<evidence type="ECO:0000313" key="5">
    <source>
        <dbReference type="EMBL" id="ESN98259.1"/>
    </source>
</evidence>
<evidence type="ECO:0000313" key="6">
    <source>
        <dbReference type="EnsemblMetazoa" id="HelroP146256"/>
    </source>
</evidence>
<dbReference type="PROSITE" id="PS00420">
    <property type="entry name" value="SRCR_1"/>
    <property type="match status" value="1"/>
</dbReference>
<dbReference type="GO" id="GO:0016020">
    <property type="term" value="C:membrane"/>
    <property type="evidence" value="ECO:0007669"/>
    <property type="project" value="InterPro"/>
</dbReference>
<dbReference type="InParanoid" id="T1EJR4"/>
<evidence type="ECO:0000256" key="2">
    <source>
        <dbReference type="ARBA" id="ARBA00023180"/>
    </source>
</evidence>
<name>T1EJR4_HELRO</name>
<protein>
    <recommendedName>
        <fullName evidence="4">SRCR domain-containing protein</fullName>
    </recommendedName>
</protein>
<dbReference type="Proteomes" id="UP000015101">
    <property type="component" value="Unassembled WGS sequence"/>
</dbReference>
<dbReference type="FunFam" id="3.10.250.10:FF:000011">
    <property type="entry name" value="Scavenger receptor class A member 5"/>
    <property type="match status" value="1"/>
</dbReference>
<dbReference type="HOGENOM" id="CLU_002555_6_1_1"/>
<dbReference type="PANTHER" id="PTHR48071">
    <property type="entry name" value="SRCR DOMAIN-CONTAINING PROTEIN"/>
    <property type="match status" value="1"/>
</dbReference>
<feature type="disulfide bond" evidence="3">
    <location>
        <begin position="71"/>
        <end position="81"/>
    </location>
</feature>
<dbReference type="GeneID" id="20196814"/>
<dbReference type="PROSITE" id="PS50287">
    <property type="entry name" value="SRCR_2"/>
    <property type="match status" value="1"/>
</dbReference>
<dbReference type="SMART" id="SM00202">
    <property type="entry name" value="SR"/>
    <property type="match status" value="1"/>
</dbReference>
<dbReference type="Pfam" id="PF00530">
    <property type="entry name" value="SRCR"/>
    <property type="match status" value="1"/>
</dbReference>
<dbReference type="STRING" id="6412.T1EJR4"/>
<evidence type="ECO:0000259" key="4">
    <source>
        <dbReference type="PROSITE" id="PS50287"/>
    </source>
</evidence>
<dbReference type="EMBL" id="KB097182">
    <property type="protein sequence ID" value="ESN98259.1"/>
    <property type="molecule type" value="Genomic_DNA"/>
</dbReference>